<dbReference type="Proteomes" id="UP001546774">
    <property type="component" value="Unassembled WGS sequence"/>
</dbReference>
<feature type="transmembrane region" description="Helical" evidence="6">
    <location>
        <begin position="253"/>
        <end position="275"/>
    </location>
</feature>
<evidence type="ECO:0000256" key="3">
    <source>
        <dbReference type="ARBA" id="ARBA00022967"/>
    </source>
</evidence>
<dbReference type="Pfam" id="PF00122">
    <property type="entry name" value="E1-E2_ATPase"/>
    <property type="match status" value="1"/>
</dbReference>
<dbReference type="Gene3D" id="1.20.1110.10">
    <property type="entry name" value="Calcium-transporting ATPase, transmembrane domain"/>
    <property type="match status" value="1"/>
</dbReference>
<comment type="caution">
    <text evidence="8">The sequence shown here is derived from an EMBL/GenBank/DDBJ whole genome shotgun (WGS) entry which is preliminary data.</text>
</comment>
<evidence type="ECO:0000256" key="4">
    <source>
        <dbReference type="ARBA" id="ARBA00022989"/>
    </source>
</evidence>
<dbReference type="EMBL" id="JBBMFS010000001">
    <property type="protein sequence ID" value="MEQ2553766.1"/>
    <property type="molecule type" value="Genomic_DNA"/>
</dbReference>
<feature type="transmembrane region" description="Helical" evidence="6">
    <location>
        <begin position="48"/>
        <end position="66"/>
    </location>
</feature>
<dbReference type="Gene3D" id="3.40.50.1000">
    <property type="entry name" value="HAD superfamily/HAD-like"/>
    <property type="match status" value="1"/>
</dbReference>
<keyword evidence="4 6" id="KW-1133">Transmembrane helix</keyword>
<feature type="transmembrane region" description="Helical" evidence="6">
    <location>
        <begin position="782"/>
        <end position="801"/>
    </location>
</feature>
<dbReference type="SFLD" id="SFLDF00027">
    <property type="entry name" value="p-type_atpase"/>
    <property type="match status" value="1"/>
</dbReference>
<keyword evidence="5 6" id="KW-0472">Membrane</keyword>
<dbReference type="SFLD" id="SFLDS00003">
    <property type="entry name" value="Haloacid_Dehalogenase"/>
    <property type="match status" value="1"/>
</dbReference>
<keyword evidence="3" id="KW-1278">Translocase</keyword>
<dbReference type="Gene3D" id="3.40.1110.10">
    <property type="entry name" value="Calcium-transporting ATPase, cytoplasmic domain N"/>
    <property type="match status" value="1"/>
</dbReference>
<dbReference type="InterPro" id="IPR036412">
    <property type="entry name" value="HAD-like_sf"/>
</dbReference>
<dbReference type="InterPro" id="IPR059000">
    <property type="entry name" value="ATPase_P-type_domA"/>
</dbReference>
<evidence type="ECO:0000256" key="6">
    <source>
        <dbReference type="SAM" id="Phobius"/>
    </source>
</evidence>
<feature type="domain" description="P-type ATPase A" evidence="7">
    <location>
        <begin position="102"/>
        <end position="201"/>
    </location>
</feature>
<dbReference type="NCBIfam" id="TIGR01494">
    <property type="entry name" value="ATPase_P-type"/>
    <property type="match status" value="3"/>
</dbReference>
<dbReference type="CDD" id="cd02609">
    <property type="entry name" value="P-type_ATPase"/>
    <property type="match status" value="1"/>
</dbReference>
<name>A0ABV1H350_9FIRM</name>
<feature type="transmembrane region" description="Helical" evidence="6">
    <location>
        <begin position="662"/>
        <end position="681"/>
    </location>
</feature>
<dbReference type="SUPFAM" id="SSF81660">
    <property type="entry name" value="Metal cation-transporting ATPase, ATP-binding domain N"/>
    <property type="match status" value="1"/>
</dbReference>
<dbReference type="SFLD" id="SFLDG00002">
    <property type="entry name" value="C1.7:_P-type_atpase_like"/>
    <property type="match status" value="1"/>
</dbReference>
<dbReference type="PRINTS" id="PR00120">
    <property type="entry name" value="HATPASE"/>
</dbReference>
<dbReference type="Pfam" id="PF00702">
    <property type="entry name" value="Hydrolase"/>
    <property type="match status" value="1"/>
</dbReference>
<dbReference type="PRINTS" id="PR00119">
    <property type="entry name" value="CATATPASE"/>
</dbReference>
<dbReference type="SUPFAM" id="SSF56784">
    <property type="entry name" value="HAD-like"/>
    <property type="match status" value="1"/>
</dbReference>
<gene>
    <name evidence="8" type="ORF">WMO37_01880</name>
</gene>
<protein>
    <submittedName>
        <fullName evidence="8">Cation-translocating P-type ATPase</fullName>
    </submittedName>
</protein>
<dbReference type="PANTHER" id="PTHR42861">
    <property type="entry name" value="CALCIUM-TRANSPORTING ATPASE"/>
    <property type="match status" value="1"/>
</dbReference>
<feature type="transmembrane region" description="Helical" evidence="6">
    <location>
        <begin position="219"/>
        <end position="241"/>
    </location>
</feature>
<dbReference type="InterPro" id="IPR001757">
    <property type="entry name" value="P_typ_ATPase"/>
</dbReference>
<evidence type="ECO:0000256" key="1">
    <source>
        <dbReference type="ARBA" id="ARBA00004141"/>
    </source>
</evidence>
<dbReference type="InterPro" id="IPR023298">
    <property type="entry name" value="ATPase_P-typ_TM_dom_sf"/>
</dbReference>
<feature type="transmembrane region" description="Helical" evidence="6">
    <location>
        <begin position="633"/>
        <end position="656"/>
    </location>
</feature>
<accession>A0ABV1H350</accession>
<dbReference type="InterPro" id="IPR008250">
    <property type="entry name" value="ATPase_P-typ_transduc_dom_A_sf"/>
</dbReference>
<keyword evidence="9" id="KW-1185">Reference proteome</keyword>
<keyword evidence="2 6" id="KW-0812">Transmembrane</keyword>
<dbReference type="InterPro" id="IPR044492">
    <property type="entry name" value="P_typ_ATPase_HD_dom"/>
</dbReference>
<dbReference type="InterPro" id="IPR018303">
    <property type="entry name" value="ATPase_P-typ_P_site"/>
</dbReference>
<evidence type="ECO:0000259" key="7">
    <source>
        <dbReference type="Pfam" id="PF00122"/>
    </source>
</evidence>
<dbReference type="SUPFAM" id="SSF81665">
    <property type="entry name" value="Calcium ATPase, transmembrane domain M"/>
    <property type="match status" value="1"/>
</dbReference>
<dbReference type="InterPro" id="IPR023299">
    <property type="entry name" value="ATPase_P-typ_cyto_dom_N"/>
</dbReference>
<reference evidence="8" key="1">
    <citation type="submission" date="2024-03" db="EMBL/GenBank/DDBJ databases">
        <title>Human intestinal bacterial collection.</title>
        <authorList>
            <person name="Pauvert C."/>
            <person name="Hitch T.C.A."/>
            <person name="Clavel T."/>
        </authorList>
    </citation>
    <scope>NUCLEOTIDE SEQUENCE [LARGE SCALE GENOMIC DNA]</scope>
    <source>
        <strain evidence="8">CLA-AA-H89B</strain>
    </source>
</reference>
<feature type="transmembrane region" description="Helical" evidence="6">
    <location>
        <begin position="72"/>
        <end position="90"/>
    </location>
</feature>
<evidence type="ECO:0000313" key="8">
    <source>
        <dbReference type="EMBL" id="MEQ2553766.1"/>
    </source>
</evidence>
<feature type="transmembrane region" description="Helical" evidence="6">
    <location>
        <begin position="757"/>
        <end position="776"/>
    </location>
</feature>
<dbReference type="Gene3D" id="2.70.150.10">
    <property type="entry name" value="Calcium-transporting ATPase, cytoplasmic transduction domain A"/>
    <property type="match status" value="1"/>
</dbReference>
<evidence type="ECO:0000256" key="2">
    <source>
        <dbReference type="ARBA" id="ARBA00022692"/>
    </source>
</evidence>
<dbReference type="SUPFAM" id="SSF81653">
    <property type="entry name" value="Calcium ATPase, transduction domain A"/>
    <property type="match status" value="1"/>
</dbReference>
<evidence type="ECO:0000256" key="5">
    <source>
        <dbReference type="ARBA" id="ARBA00023136"/>
    </source>
</evidence>
<proteinExistence type="predicted"/>
<evidence type="ECO:0000313" key="9">
    <source>
        <dbReference type="Proteomes" id="UP001546774"/>
    </source>
</evidence>
<sequence>MRDKTNEPVKELKGLTEQEVELRVEQGLDNRADTTTDKSIKEIIFSNAFTYFNLIFLIISILLLCVKSYRNLTFLPIVIGNTLIGIVQELRAKKILDKMNLLNAPHATVLREGMQRQILSEELVKDDIVVLRAGDQICADATVLEGNVQVNESLLTGEADEVEKKAGMPLLSGSFVVAGECYARLDKVGKDSYISRLATQAKSMGSGEQSEMVRSINQIVKWVGIIIIPISIILFYQSFYINHTTLQKGVTSTVAAIIGMIPEGLYLLTTIALALSTMRLAKNKVLLHDMKSIETLARVDVLCVDKTGTITEPSMCVKEIHAFSGENEHTAGQYSRFDEAEQSTRFHETELEALLADYVRASKDNNATMQALKAYMAQNIGKNDNAVNYKNTDTENRQVVEVFPFSSAVKYSGVVFNDGAYVLGAPEFVMQSHFSEVEQELLPYTKKGYRVLIFARYAGRDLKNGLTEEVTPLGFIVLSNPIRANAKETFAYFKAQGVQIKVISGDNPETVSEIAKQAGIEGAQNYIDATRLDSQFKIEEAVREYTVFGRVTPKQKQQLVQALQKDKHTVAMTGDGVNDILAMKDADCSVAMASGSEAASQAAQVVLLDSDFAHMPSVVWEGRRVVNNVERSASLFLVKNIFSLLMSVFSAVFMITYPLEPAHISLISMFTIGIPGFLLALEPNKERIKGKFIKKVLLKALPAGLTDVFVVGALVICGDVFSLPSADIATAATLLLAVVGFMILIKISEPFNKMKYAILFGNIAGLLFCGIMLNHLFAMSQLSAICMLLLIVFGFAAESLFRYLTLLVEKADEWVEKKSRTRL</sequence>
<comment type="subcellular location">
    <subcellularLocation>
        <location evidence="1">Membrane</location>
        <topology evidence="1">Multi-pass membrane protein</topology>
    </subcellularLocation>
</comment>
<dbReference type="PROSITE" id="PS00154">
    <property type="entry name" value="ATPASE_E1_E2"/>
    <property type="match status" value="1"/>
</dbReference>
<feature type="transmembrane region" description="Helical" evidence="6">
    <location>
        <begin position="728"/>
        <end position="745"/>
    </location>
</feature>
<dbReference type="InterPro" id="IPR023214">
    <property type="entry name" value="HAD_sf"/>
</dbReference>
<organism evidence="8 9">
    <name type="scientific">Lachnospira intestinalis</name>
    <dbReference type="NCBI Taxonomy" id="3133158"/>
    <lineage>
        <taxon>Bacteria</taxon>
        <taxon>Bacillati</taxon>
        <taxon>Bacillota</taxon>
        <taxon>Clostridia</taxon>
        <taxon>Lachnospirales</taxon>
        <taxon>Lachnospiraceae</taxon>
        <taxon>Lachnospira</taxon>
    </lineage>
</organism>
<feature type="transmembrane region" description="Helical" evidence="6">
    <location>
        <begin position="701"/>
        <end position="722"/>
    </location>
</feature>